<dbReference type="AlphaFoldDB" id="A0A183CRE4"/>
<evidence type="ECO:0000256" key="1">
    <source>
        <dbReference type="SAM" id="MobiDB-lite"/>
    </source>
</evidence>
<protein>
    <submittedName>
        <fullName evidence="3">Uncharacterized protein</fullName>
    </submittedName>
</protein>
<feature type="compositionally biased region" description="Gly residues" evidence="1">
    <location>
        <begin position="46"/>
        <end position="57"/>
    </location>
</feature>
<reference evidence="2" key="1">
    <citation type="submission" date="2013-12" db="EMBL/GenBank/DDBJ databases">
        <authorList>
            <person name="Aslett M."/>
        </authorList>
    </citation>
    <scope>NUCLEOTIDE SEQUENCE [LARGE SCALE GENOMIC DNA]</scope>
    <source>
        <strain evidence="2">Lindley</strain>
    </source>
</reference>
<name>A0A183CRE4_GLOPA</name>
<dbReference type="Proteomes" id="UP000050741">
    <property type="component" value="Unassembled WGS sequence"/>
</dbReference>
<sequence>MHQHYQLHLQLHEPDKEGLGGAARRRTCTGSVLPPVSQRRPDGADGRAGGRGSGSSPGGWKEESESLEADSDSKFK</sequence>
<feature type="region of interest" description="Disordered" evidence="1">
    <location>
        <begin position="1"/>
        <end position="76"/>
    </location>
</feature>
<dbReference type="WBParaSite" id="GPLIN_001545200">
    <property type="protein sequence ID" value="GPLIN_001545200"/>
    <property type="gene ID" value="GPLIN_001545200"/>
</dbReference>
<reference evidence="2" key="2">
    <citation type="submission" date="2014-05" db="EMBL/GenBank/DDBJ databases">
        <title>The genome and life-stage specific transcriptomes of Globodera pallida elucidate key aspects of plant parasitism by a cyst nematode.</title>
        <authorList>
            <person name="Cotton J.A."/>
            <person name="Lilley C.J."/>
            <person name="Jones L.M."/>
            <person name="Kikuchi T."/>
            <person name="Reid A.J."/>
            <person name="Thorpe P."/>
            <person name="Tsai I.J."/>
            <person name="Beasley H."/>
            <person name="Blok V."/>
            <person name="Cock P.J.A."/>
            <person name="Van den Akker S.E."/>
            <person name="Holroyd N."/>
            <person name="Hunt M."/>
            <person name="Mantelin S."/>
            <person name="Naghra H."/>
            <person name="Pain A."/>
            <person name="Palomares-Rius J.E."/>
            <person name="Zarowiecki M."/>
            <person name="Berriman M."/>
            <person name="Jones J.T."/>
            <person name="Urwin P.E."/>
        </authorList>
    </citation>
    <scope>NUCLEOTIDE SEQUENCE [LARGE SCALE GENOMIC DNA]</scope>
    <source>
        <strain evidence="2">Lindley</strain>
    </source>
</reference>
<organism evidence="2 3">
    <name type="scientific">Globodera pallida</name>
    <name type="common">Potato cyst nematode worm</name>
    <name type="synonym">Heterodera pallida</name>
    <dbReference type="NCBI Taxonomy" id="36090"/>
    <lineage>
        <taxon>Eukaryota</taxon>
        <taxon>Metazoa</taxon>
        <taxon>Ecdysozoa</taxon>
        <taxon>Nematoda</taxon>
        <taxon>Chromadorea</taxon>
        <taxon>Rhabditida</taxon>
        <taxon>Tylenchina</taxon>
        <taxon>Tylenchomorpha</taxon>
        <taxon>Tylenchoidea</taxon>
        <taxon>Heteroderidae</taxon>
        <taxon>Heteroderinae</taxon>
        <taxon>Globodera</taxon>
    </lineage>
</organism>
<proteinExistence type="predicted"/>
<accession>A0A183CRE4</accession>
<keyword evidence="2" id="KW-1185">Reference proteome</keyword>
<evidence type="ECO:0000313" key="2">
    <source>
        <dbReference type="Proteomes" id="UP000050741"/>
    </source>
</evidence>
<evidence type="ECO:0000313" key="3">
    <source>
        <dbReference type="WBParaSite" id="GPLIN_001545200"/>
    </source>
</evidence>
<reference evidence="3" key="3">
    <citation type="submission" date="2016-06" db="UniProtKB">
        <authorList>
            <consortium name="WormBaseParasite"/>
        </authorList>
    </citation>
    <scope>IDENTIFICATION</scope>
</reference>